<feature type="domain" description="Metallo-beta-lactamase" evidence="2">
    <location>
        <begin position="44"/>
        <end position="243"/>
    </location>
</feature>
<comment type="caution">
    <text evidence="3">The sequence shown here is derived from an EMBL/GenBank/DDBJ whole genome shotgun (WGS) entry which is preliminary data.</text>
</comment>
<dbReference type="Proteomes" id="UP000228496">
    <property type="component" value="Unassembled WGS sequence"/>
</dbReference>
<dbReference type="InterPro" id="IPR001279">
    <property type="entry name" value="Metallo-B-lactamas"/>
</dbReference>
<dbReference type="CDD" id="cd07731">
    <property type="entry name" value="ComA-like_MBL-fold"/>
    <property type="match status" value="1"/>
</dbReference>
<organism evidence="3 4">
    <name type="scientific">Candidatus Yanofskybacteria bacterium CG10_big_fil_rev_8_21_14_0_10_36_16</name>
    <dbReference type="NCBI Taxonomy" id="1975096"/>
    <lineage>
        <taxon>Bacteria</taxon>
        <taxon>Candidatus Yanofskyibacteriota</taxon>
    </lineage>
</organism>
<reference evidence="3 4" key="1">
    <citation type="submission" date="2017-09" db="EMBL/GenBank/DDBJ databases">
        <title>Depth-based differentiation of microbial function through sediment-hosted aquifers and enrichment of novel symbionts in the deep terrestrial subsurface.</title>
        <authorList>
            <person name="Probst A.J."/>
            <person name="Ladd B."/>
            <person name="Jarett J.K."/>
            <person name="Geller-Mcgrath D.E."/>
            <person name="Sieber C.M."/>
            <person name="Emerson J.B."/>
            <person name="Anantharaman K."/>
            <person name="Thomas B.C."/>
            <person name="Malmstrom R."/>
            <person name="Stieglmeier M."/>
            <person name="Klingl A."/>
            <person name="Woyke T."/>
            <person name="Ryan C.M."/>
            <person name="Banfield J.F."/>
        </authorList>
    </citation>
    <scope>NUCLEOTIDE SEQUENCE [LARGE SCALE GENOMIC DNA]</scope>
    <source>
        <strain evidence="3">CG10_big_fil_rev_8_21_14_0_10_36_16</strain>
    </source>
</reference>
<gene>
    <name evidence="3" type="ORF">COV29_00965</name>
</gene>
<keyword evidence="1" id="KW-0472">Membrane</keyword>
<sequence>MPQKIHNMYIWILVITAILTVFSFYAISKLPDGKTHVWFLDVGQGDAIFIQTPKGNQILVDGGPGSSVIQELGAVMPFWDHTIDLVVMTHPDADHINGLLDVLGRYHVAQSIETGIGCETDQCQFWEKLIKQEDAIRHYVSLGYKIESSDGVSFDILHPFENQNNQSVSKKNNSSVVSKMVYGENELLLTGDIEKQVENKLALSGIDIKSDLLKVAHHGSKTSTTEQFVKTIKPQLAFISVGAENRYGHPTEQTLNTLENLGVKYYRTDIDGRVELVLSEDNYMIKKTGK</sequence>
<dbReference type="EMBL" id="PCXQ01000003">
    <property type="protein sequence ID" value="PJE51310.1"/>
    <property type="molecule type" value="Genomic_DNA"/>
</dbReference>
<keyword evidence="1" id="KW-0812">Transmembrane</keyword>
<dbReference type="PANTHER" id="PTHR30619">
    <property type="entry name" value="DNA INTERNALIZATION/COMPETENCE PROTEIN COMEC/REC2"/>
    <property type="match status" value="1"/>
</dbReference>
<name>A0A2J0Q828_9BACT</name>
<dbReference type="InterPro" id="IPR036866">
    <property type="entry name" value="RibonucZ/Hydroxyglut_hydro"/>
</dbReference>
<dbReference type="SUPFAM" id="SSF56281">
    <property type="entry name" value="Metallo-hydrolase/oxidoreductase"/>
    <property type="match status" value="1"/>
</dbReference>
<dbReference type="Pfam" id="PF00753">
    <property type="entry name" value="Lactamase_B"/>
    <property type="match status" value="1"/>
</dbReference>
<evidence type="ECO:0000259" key="2">
    <source>
        <dbReference type="SMART" id="SM00849"/>
    </source>
</evidence>
<evidence type="ECO:0000256" key="1">
    <source>
        <dbReference type="SAM" id="Phobius"/>
    </source>
</evidence>
<dbReference type="InterPro" id="IPR052159">
    <property type="entry name" value="Competence_DNA_uptake"/>
</dbReference>
<dbReference type="InterPro" id="IPR035681">
    <property type="entry name" value="ComA-like_MBL"/>
</dbReference>
<dbReference type="SMART" id="SM00849">
    <property type="entry name" value="Lactamase_B"/>
    <property type="match status" value="1"/>
</dbReference>
<proteinExistence type="predicted"/>
<accession>A0A2J0Q828</accession>
<feature type="transmembrane region" description="Helical" evidence="1">
    <location>
        <begin position="9"/>
        <end position="27"/>
    </location>
</feature>
<protein>
    <recommendedName>
        <fullName evidence="2">Metallo-beta-lactamase domain-containing protein</fullName>
    </recommendedName>
</protein>
<dbReference type="Gene3D" id="3.60.15.10">
    <property type="entry name" value="Ribonuclease Z/Hydroxyacylglutathione hydrolase-like"/>
    <property type="match status" value="1"/>
</dbReference>
<dbReference type="AlphaFoldDB" id="A0A2J0Q828"/>
<dbReference type="PANTHER" id="PTHR30619:SF1">
    <property type="entry name" value="RECOMBINATION PROTEIN 2"/>
    <property type="match status" value="1"/>
</dbReference>
<evidence type="ECO:0000313" key="4">
    <source>
        <dbReference type="Proteomes" id="UP000228496"/>
    </source>
</evidence>
<evidence type="ECO:0000313" key="3">
    <source>
        <dbReference type="EMBL" id="PJE51310.1"/>
    </source>
</evidence>
<keyword evidence="1" id="KW-1133">Transmembrane helix</keyword>